<keyword evidence="2" id="KW-0808">Transferase</keyword>
<accession>A0A0U5ARS7</accession>
<dbReference type="InterPro" id="IPR029063">
    <property type="entry name" value="SAM-dependent_MTases_sf"/>
</dbReference>
<dbReference type="GO" id="GO:0008168">
    <property type="term" value="F:methyltransferase activity"/>
    <property type="evidence" value="ECO:0007669"/>
    <property type="project" value="UniProtKB-KW"/>
</dbReference>
<dbReference type="Gene3D" id="3.40.50.150">
    <property type="entry name" value="Vaccinia Virus protein VP39"/>
    <property type="match status" value="1"/>
</dbReference>
<keyword evidence="3" id="KW-1185">Reference proteome</keyword>
<dbReference type="AlphaFoldDB" id="A0A0U5ARS7"/>
<proteinExistence type="predicted"/>
<dbReference type="SUPFAM" id="SSF53335">
    <property type="entry name" value="S-adenosyl-L-methionine-dependent methyltransferases"/>
    <property type="match status" value="1"/>
</dbReference>
<evidence type="ECO:0000313" key="2">
    <source>
        <dbReference type="EMBL" id="BAU26517.1"/>
    </source>
</evidence>
<feature type="domain" description="Methyltransferase" evidence="1">
    <location>
        <begin position="73"/>
        <end position="172"/>
    </location>
</feature>
<dbReference type="Pfam" id="PF13847">
    <property type="entry name" value="Methyltransf_31"/>
    <property type="match status" value="1"/>
</dbReference>
<keyword evidence="2" id="KW-0830">Ubiquinone</keyword>
<sequence length="262" mass="29770">MENTNYVYAIPTTYESTKTKEYLSQYKDWFYVFTFSNDVATSVSDELIDRIHQTRADLIFPFLDELFQDRWDEITCMDIACNQGWFSTQLAVRGAKKVIGFDTRDEHLEMANVVKEIGGLNNITYVNQDLFELDESVAGQYDLTLFLGILYHLENPMGALRKVRSVTKNFCVIETQVARTSPELEILNGSDTTPKKGAGIGVFSADENHVQHGMSVVIVPTLPALYQMLYAAGFKRLYLSVPPGAMYEQYADFDRVVIFAQV</sequence>
<dbReference type="GO" id="GO:0032259">
    <property type="term" value="P:methylation"/>
    <property type="evidence" value="ECO:0007669"/>
    <property type="project" value="UniProtKB-KW"/>
</dbReference>
<name>A0A0U5ARS7_9BACL</name>
<organism evidence="2 3">
    <name type="scientific">Aneurinibacillus soli</name>
    <dbReference type="NCBI Taxonomy" id="1500254"/>
    <lineage>
        <taxon>Bacteria</taxon>
        <taxon>Bacillati</taxon>
        <taxon>Bacillota</taxon>
        <taxon>Bacilli</taxon>
        <taxon>Bacillales</taxon>
        <taxon>Paenibacillaceae</taxon>
        <taxon>Aneurinibacillus group</taxon>
        <taxon>Aneurinibacillus</taxon>
    </lineage>
</organism>
<dbReference type="RefSeq" id="WP_096463556.1">
    <property type="nucleotide sequence ID" value="NZ_AP017312.1"/>
</dbReference>
<dbReference type="OrthoDB" id="9791837at2"/>
<dbReference type="EMBL" id="AP017312">
    <property type="protein sequence ID" value="BAU26517.1"/>
    <property type="molecule type" value="Genomic_DNA"/>
</dbReference>
<gene>
    <name evidence="2" type="ORF">CB4_00644</name>
</gene>
<dbReference type="CDD" id="cd02440">
    <property type="entry name" value="AdoMet_MTases"/>
    <property type="match status" value="1"/>
</dbReference>
<evidence type="ECO:0000313" key="3">
    <source>
        <dbReference type="Proteomes" id="UP000217696"/>
    </source>
</evidence>
<evidence type="ECO:0000259" key="1">
    <source>
        <dbReference type="Pfam" id="PF13847"/>
    </source>
</evidence>
<keyword evidence="2" id="KW-0489">Methyltransferase</keyword>
<dbReference type="Proteomes" id="UP000217696">
    <property type="component" value="Chromosome"/>
</dbReference>
<dbReference type="InterPro" id="IPR025714">
    <property type="entry name" value="Methyltranfer_dom"/>
</dbReference>
<protein>
    <submittedName>
        <fullName evidence="2">Bifunctional 3-demethylubiquinone-9 3-methyltransferase/ 2-octaprenyl-6-hydroxy phenol methylase</fullName>
    </submittedName>
</protein>
<reference evidence="2 3" key="1">
    <citation type="submission" date="2015-12" db="EMBL/GenBank/DDBJ databases">
        <title>Genome sequence of Aneurinibacillus soli.</title>
        <authorList>
            <person name="Lee J.S."/>
            <person name="Lee K.C."/>
            <person name="Kim K.K."/>
            <person name="Lee B.W."/>
        </authorList>
    </citation>
    <scope>NUCLEOTIDE SEQUENCE [LARGE SCALE GENOMIC DNA]</scope>
    <source>
        <strain evidence="2 3">CB4</strain>
    </source>
</reference>
<dbReference type="KEGG" id="asoc:CB4_00644"/>